<dbReference type="GeneID" id="27703759"/>
<dbReference type="GO" id="GO:0005811">
    <property type="term" value="C:lipid droplet"/>
    <property type="evidence" value="ECO:0007669"/>
    <property type="project" value="TreeGrafter"/>
</dbReference>
<proteinExistence type="predicted"/>
<dbReference type="GO" id="GO:0005628">
    <property type="term" value="C:prospore membrane"/>
    <property type="evidence" value="ECO:0007669"/>
    <property type="project" value="TreeGrafter"/>
</dbReference>
<organism evidence="6 7">
    <name type="scientific">Cladophialophora bantiana (strain ATCC 10958 / CBS 173.52 / CDC B-1940 / NIH 8579)</name>
    <name type="common">Xylohypha bantiana</name>
    <dbReference type="NCBI Taxonomy" id="1442370"/>
    <lineage>
        <taxon>Eukaryota</taxon>
        <taxon>Fungi</taxon>
        <taxon>Dikarya</taxon>
        <taxon>Ascomycota</taxon>
        <taxon>Pezizomycotina</taxon>
        <taxon>Eurotiomycetes</taxon>
        <taxon>Chaetothyriomycetidae</taxon>
        <taxon>Chaetothyriales</taxon>
        <taxon>Herpotrichiellaceae</taxon>
        <taxon>Cladophialophora</taxon>
    </lineage>
</organism>
<dbReference type="EMBL" id="KN846998">
    <property type="protein sequence ID" value="KIW88784.1"/>
    <property type="molecule type" value="Genomic_DNA"/>
</dbReference>
<keyword evidence="7" id="KW-1185">Reference proteome</keyword>
<dbReference type="AlphaFoldDB" id="A0A0D2HW24"/>
<feature type="transmembrane region" description="Helical" evidence="5">
    <location>
        <begin position="42"/>
        <end position="61"/>
    </location>
</feature>
<evidence type="ECO:0000256" key="2">
    <source>
        <dbReference type="ARBA" id="ARBA00022692"/>
    </source>
</evidence>
<reference evidence="6" key="1">
    <citation type="submission" date="2015-01" db="EMBL/GenBank/DDBJ databases">
        <title>The Genome Sequence of Cladophialophora bantiana CBS 173.52.</title>
        <authorList>
            <consortium name="The Broad Institute Genomics Platform"/>
            <person name="Cuomo C."/>
            <person name="de Hoog S."/>
            <person name="Gorbushina A."/>
            <person name="Stielow B."/>
            <person name="Teixiera M."/>
            <person name="Abouelleil A."/>
            <person name="Chapman S.B."/>
            <person name="Priest M."/>
            <person name="Young S.K."/>
            <person name="Wortman J."/>
            <person name="Nusbaum C."/>
            <person name="Birren B."/>
        </authorList>
    </citation>
    <scope>NUCLEOTIDE SEQUENCE [LARGE SCALE GENOMIC DNA]</scope>
    <source>
        <strain evidence="6">CBS 173.52</strain>
    </source>
</reference>
<evidence type="ECO:0000256" key="3">
    <source>
        <dbReference type="ARBA" id="ARBA00022989"/>
    </source>
</evidence>
<comment type="subcellular location">
    <subcellularLocation>
        <location evidence="1">Membrane</location>
        <topology evidence="1">Multi-pass membrane protein</topology>
    </subcellularLocation>
</comment>
<sequence>MADRVKQVAAAEAENIKWITQEAGIFYFVSHKDLWKPLTSKMAPTITLSVGVTTLMFIVAYVPQAAVMAFTSGPVAAISAAILTLSESSTLINLLSRTFLIEEALVDTFDGTLLSRDCTNLVKEGRQIKAGGDNIARLGKLLKRPFAKFTPNAIIRYLLYLPLNFIPVVGTLIFIALQGKRAGPAAHTRYFQLKEWNRKQREMHIAEHRGGYTAFGVAAFLLEMIPLQILFSPLPIPWEQRFGLQTLKRMPRPLPKFVSSLPRLSNDDCWIHRTQTGCQKGH</sequence>
<dbReference type="GO" id="GO:0005619">
    <property type="term" value="C:ascospore wall"/>
    <property type="evidence" value="ECO:0007669"/>
    <property type="project" value="TreeGrafter"/>
</dbReference>
<keyword evidence="2 5" id="KW-0812">Transmembrane</keyword>
<evidence type="ECO:0000256" key="4">
    <source>
        <dbReference type="ARBA" id="ARBA00023136"/>
    </source>
</evidence>
<feature type="transmembrane region" description="Helical" evidence="5">
    <location>
        <begin position="157"/>
        <end position="177"/>
    </location>
</feature>
<dbReference type="InterPro" id="IPR059112">
    <property type="entry name" value="CysZ/EI24"/>
</dbReference>
<keyword evidence="4 5" id="KW-0472">Membrane</keyword>
<dbReference type="RefSeq" id="XP_016615453.1">
    <property type="nucleotide sequence ID" value="XM_016768546.1"/>
</dbReference>
<dbReference type="PANTHER" id="PTHR34292">
    <property type="entry name" value="OUTER SPORE WALL PROTEIN LDS1"/>
    <property type="match status" value="1"/>
</dbReference>
<evidence type="ECO:0000256" key="1">
    <source>
        <dbReference type="ARBA" id="ARBA00004141"/>
    </source>
</evidence>
<feature type="transmembrane region" description="Helical" evidence="5">
    <location>
        <begin position="212"/>
        <end position="231"/>
    </location>
</feature>
<dbReference type="PANTHER" id="PTHR34292:SF2">
    <property type="entry name" value="OUTER SPORE WALL PROTEIN LDS1"/>
    <property type="match status" value="1"/>
</dbReference>
<dbReference type="InterPro" id="IPR052786">
    <property type="entry name" value="Spore_wall_assembly"/>
</dbReference>
<dbReference type="Proteomes" id="UP000053789">
    <property type="component" value="Unassembled WGS sequence"/>
</dbReference>
<name>A0A0D2HW24_CLAB1</name>
<dbReference type="OrthoDB" id="10012223at2759"/>
<gene>
    <name evidence="6" type="ORF">Z519_10831</name>
</gene>
<dbReference type="HOGENOM" id="CLU_062645_0_0_1"/>
<accession>A0A0D2HW24</accession>
<protein>
    <recommendedName>
        <fullName evidence="8">Outer spore wall protein RRT8</fullName>
    </recommendedName>
</protein>
<keyword evidence="3 5" id="KW-1133">Transmembrane helix</keyword>
<evidence type="ECO:0000313" key="6">
    <source>
        <dbReference type="EMBL" id="KIW88784.1"/>
    </source>
</evidence>
<dbReference type="Pfam" id="PF07264">
    <property type="entry name" value="EI24"/>
    <property type="match status" value="1"/>
</dbReference>
<evidence type="ECO:0000256" key="5">
    <source>
        <dbReference type="SAM" id="Phobius"/>
    </source>
</evidence>
<dbReference type="VEuPathDB" id="FungiDB:Z519_10831"/>
<evidence type="ECO:0000313" key="7">
    <source>
        <dbReference type="Proteomes" id="UP000053789"/>
    </source>
</evidence>
<evidence type="ECO:0008006" key="8">
    <source>
        <dbReference type="Google" id="ProtNLM"/>
    </source>
</evidence>